<comment type="caution">
    <text evidence="3">The sequence shown here is derived from an EMBL/GenBank/DDBJ whole genome shotgun (WGS) entry which is preliminary data.</text>
</comment>
<dbReference type="AlphaFoldDB" id="A0A196SLK9"/>
<sequence length="505" mass="56580">MSTDTPLVGIDFGTTNTVVHYVKNGKVMHYSFAQNSDLLPTKVFYKDGKILITGQKGNWIQSGYGVVKNVKRAIGKRFDEEDHDHDEEMFGTAPKKGADGLYWFTLDDGKDYSCVDIASMIFKEILELLRKRVGQELRDAVISVPANFNTTKRSLITQAATSVGWNVLSIINEPSAAAVAASVEKNMNGLILVFDLGGGTLDVTVLEVVGDKYKVRASFGDPNLGGNDFDMALLEMVQEDFRKTFNREMFAGMPPKRLQKKKLQLMDSLIQQKEMLNTTPSITVDVNDYADDDERDIVITKDKYIHRCRPLLERCMDVVQKALALVTPKVTRNDIRHVILVGGGSCFPTIDQRLTNEFPSAEIYGEKRMELVAKGCAQCGKMRLRPDFHVFDQLTTTIAILMDPEPYPVFKAGTAFPSSLKMNLETDEPGATSFEMTLVEMRGEKINDYHKLCSIVSSEFSAKETEHKRLEFIFNLSDDGILSVQTYTLPERRLCVNNTDISIAL</sequence>
<evidence type="ECO:0000313" key="4">
    <source>
        <dbReference type="Proteomes" id="UP000078348"/>
    </source>
</evidence>
<dbReference type="PROSITE" id="PS00329">
    <property type="entry name" value="HSP70_2"/>
    <property type="match status" value="1"/>
</dbReference>
<dbReference type="Pfam" id="PF00012">
    <property type="entry name" value="HSP70"/>
    <property type="match status" value="1"/>
</dbReference>
<dbReference type="GO" id="GO:0140662">
    <property type="term" value="F:ATP-dependent protein folding chaperone"/>
    <property type="evidence" value="ECO:0007669"/>
    <property type="project" value="InterPro"/>
</dbReference>
<dbReference type="OrthoDB" id="204344at2759"/>
<dbReference type="Gene3D" id="3.90.640.10">
    <property type="entry name" value="Actin, Chain A, domain 4"/>
    <property type="match status" value="1"/>
</dbReference>
<dbReference type="PRINTS" id="PR00301">
    <property type="entry name" value="HEATSHOCK70"/>
</dbReference>
<dbReference type="InterPro" id="IPR018181">
    <property type="entry name" value="Heat_shock_70_CS"/>
</dbReference>
<dbReference type="InterPro" id="IPR029047">
    <property type="entry name" value="HSP70_peptide-bd_sf"/>
</dbReference>
<protein>
    <submittedName>
        <fullName evidence="3">Hsp70</fullName>
    </submittedName>
</protein>
<dbReference type="InterPro" id="IPR043129">
    <property type="entry name" value="ATPase_NBD"/>
</dbReference>
<reference evidence="3 4" key="1">
    <citation type="submission" date="2016-05" db="EMBL/GenBank/DDBJ databases">
        <title>Nuclear genome of Blastocystis sp. subtype 1 NandII.</title>
        <authorList>
            <person name="Gentekaki E."/>
            <person name="Curtis B."/>
            <person name="Stairs C."/>
            <person name="Eme L."/>
            <person name="Herman E."/>
            <person name="Klimes V."/>
            <person name="Arias M.C."/>
            <person name="Elias M."/>
            <person name="Hilliou F."/>
            <person name="Klute M."/>
            <person name="Malik S.-B."/>
            <person name="Pightling A."/>
            <person name="Rachubinski R."/>
            <person name="Salas D."/>
            <person name="Schlacht A."/>
            <person name="Suga H."/>
            <person name="Archibald J."/>
            <person name="Ball S.G."/>
            <person name="Clark G."/>
            <person name="Dacks J."/>
            <person name="Van Der Giezen M."/>
            <person name="Tsaousis A."/>
            <person name="Roger A."/>
        </authorList>
    </citation>
    <scope>NUCLEOTIDE SEQUENCE [LARGE SCALE GENOMIC DNA]</scope>
    <source>
        <strain evidence="4">ATCC 50177 / NandII</strain>
    </source>
</reference>
<dbReference type="EMBL" id="LXWW01000012">
    <property type="protein sequence ID" value="OAO17938.1"/>
    <property type="molecule type" value="Genomic_DNA"/>
</dbReference>
<dbReference type="Gene3D" id="3.30.420.40">
    <property type="match status" value="2"/>
</dbReference>
<dbReference type="Proteomes" id="UP000078348">
    <property type="component" value="Unassembled WGS sequence"/>
</dbReference>
<dbReference type="PANTHER" id="PTHR45639:SF34">
    <property type="entry name" value="CHAPERONE PROTEIN DNAK"/>
    <property type="match status" value="1"/>
</dbReference>
<name>A0A196SLK9_BLAHN</name>
<dbReference type="GO" id="GO:0034663">
    <property type="term" value="C:endoplasmic reticulum chaperone complex"/>
    <property type="evidence" value="ECO:0007669"/>
    <property type="project" value="TreeGrafter"/>
</dbReference>
<dbReference type="SUPFAM" id="SSF53067">
    <property type="entry name" value="Actin-like ATPase domain"/>
    <property type="match status" value="2"/>
</dbReference>
<dbReference type="Gene3D" id="3.30.30.30">
    <property type="match status" value="1"/>
</dbReference>
<accession>A0A196SLK9</accession>
<dbReference type="GO" id="GO:0030968">
    <property type="term" value="P:endoplasmic reticulum unfolded protein response"/>
    <property type="evidence" value="ECO:0007669"/>
    <property type="project" value="TreeGrafter"/>
</dbReference>
<evidence type="ECO:0000313" key="3">
    <source>
        <dbReference type="EMBL" id="OAO17938.1"/>
    </source>
</evidence>
<dbReference type="GO" id="GO:0005524">
    <property type="term" value="F:ATP binding"/>
    <property type="evidence" value="ECO:0007669"/>
    <property type="project" value="UniProtKB-KW"/>
</dbReference>
<gene>
    <name evidence="3" type="ORF">AV274_0271</name>
</gene>
<keyword evidence="2" id="KW-0067">ATP-binding</keyword>
<dbReference type="STRING" id="478820.A0A196SLK9"/>
<keyword evidence="4" id="KW-1185">Reference proteome</keyword>
<keyword evidence="1" id="KW-0547">Nucleotide-binding</keyword>
<dbReference type="SUPFAM" id="SSF100920">
    <property type="entry name" value="Heat shock protein 70kD (HSP70), peptide-binding domain"/>
    <property type="match status" value="1"/>
</dbReference>
<proteinExistence type="predicted"/>
<evidence type="ECO:0000256" key="1">
    <source>
        <dbReference type="ARBA" id="ARBA00022741"/>
    </source>
</evidence>
<evidence type="ECO:0000256" key="2">
    <source>
        <dbReference type="ARBA" id="ARBA00022840"/>
    </source>
</evidence>
<organism evidence="3 4">
    <name type="scientific">Blastocystis sp. subtype 1 (strain ATCC 50177 / NandII)</name>
    <dbReference type="NCBI Taxonomy" id="478820"/>
    <lineage>
        <taxon>Eukaryota</taxon>
        <taxon>Sar</taxon>
        <taxon>Stramenopiles</taxon>
        <taxon>Bigyra</taxon>
        <taxon>Opalozoa</taxon>
        <taxon>Opalinata</taxon>
        <taxon>Blastocystidae</taxon>
        <taxon>Blastocystis</taxon>
    </lineage>
</organism>
<dbReference type="InterPro" id="IPR013126">
    <property type="entry name" value="Hsp_70_fam"/>
</dbReference>
<dbReference type="PANTHER" id="PTHR45639">
    <property type="entry name" value="HSC70CB, ISOFORM G-RELATED"/>
    <property type="match status" value="1"/>
</dbReference>